<evidence type="ECO:0000256" key="1">
    <source>
        <dbReference type="ARBA" id="ARBA00004167"/>
    </source>
</evidence>
<dbReference type="PANTHER" id="PTHR48062:SF4">
    <property type="entry name" value="RECEPTOR-LIKE PROTEIN 2-RELATED"/>
    <property type="match status" value="1"/>
</dbReference>
<keyword evidence="3" id="KW-0433">Leucine-rich repeat</keyword>
<keyword evidence="8" id="KW-0325">Glycoprotein</keyword>
<evidence type="ECO:0000256" key="9">
    <source>
        <dbReference type="SAM" id="Phobius"/>
    </source>
</evidence>
<dbReference type="InterPro" id="IPR051502">
    <property type="entry name" value="RLP_Defense_Trigger"/>
</dbReference>
<dbReference type="FunFam" id="3.80.10.10:FF:000111">
    <property type="entry name" value="LRR receptor-like serine/threonine-protein kinase ERECTA"/>
    <property type="match status" value="1"/>
</dbReference>
<dbReference type="GO" id="GO:0016020">
    <property type="term" value="C:membrane"/>
    <property type="evidence" value="ECO:0007669"/>
    <property type="project" value="UniProtKB-SubCell"/>
</dbReference>
<dbReference type="PANTHER" id="PTHR48062">
    <property type="entry name" value="RECEPTOR-LIKE PROTEIN 14"/>
    <property type="match status" value="1"/>
</dbReference>
<dbReference type="AlphaFoldDB" id="A0ABD2XYN6"/>
<evidence type="ECO:0000256" key="4">
    <source>
        <dbReference type="ARBA" id="ARBA00022692"/>
    </source>
</evidence>
<dbReference type="InterPro" id="IPR001611">
    <property type="entry name" value="Leu-rich_rpt"/>
</dbReference>
<keyword evidence="5" id="KW-0677">Repeat</keyword>
<dbReference type="Gene3D" id="3.80.10.10">
    <property type="entry name" value="Ribonuclease Inhibitor"/>
    <property type="match status" value="1"/>
</dbReference>
<dbReference type="Proteomes" id="UP001630127">
    <property type="component" value="Unassembled WGS sequence"/>
</dbReference>
<dbReference type="SUPFAM" id="SSF52058">
    <property type="entry name" value="L domain-like"/>
    <property type="match status" value="1"/>
</dbReference>
<evidence type="ECO:0000256" key="7">
    <source>
        <dbReference type="ARBA" id="ARBA00023136"/>
    </source>
</evidence>
<comment type="subcellular location">
    <subcellularLocation>
        <location evidence="1">Membrane</location>
        <topology evidence="1">Single-pass membrane protein</topology>
    </subcellularLocation>
</comment>
<proteinExistence type="inferred from homology"/>
<evidence type="ECO:0000256" key="8">
    <source>
        <dbReference type="ARBA" id="ARBA00023180"/>
    </source>
</evidence>
<keyword evidence="7 9" id="KW-0472">Membrane</keyword>
<evidence type="ECO:0000256" key="5">
    <source>
        <dbReference type="ARBA" id="ARBA00022737"/>
    </source>
</evidence>
<evidence type="ECO:0000313" key="10">
    <source>
        <dbReference type="EMBL" id="KAL3499430.1"/>
    </source>
</evidence>
<dbReference type="InterPro" id="IPR032675">
    <property type="entry name" value="LRR_dom_sf"/>
</dbReference>
<name>A0ABD2XYN6_9GENT</name>
<keyword evidence="6 9" id="KW-1133">Transmembrane helix</keyword>
<accession>A0ABD2XYN6</accession>
<reference evidence="10 11" key="1">
    <citation type="submission" date="2024-11" db="EMBL/GenBank/DDBJ databases">
        <title>A near-complete genome assembly of Cinchona calisaya.</title>
        <authorList>
            <person name="Lian D.C."/>
            <person name="Zhao X.W."/>
            <person name="Wei L."/>
        </authorList>
    </citation>
    <scope>NUCLEOTIDE SEQUENCE [LARGE SCALE GENOMIC DNA]</scope>
    <source>
        <tissue evidence="10">Nenye</tissue>
    </source>
</reference>
<dbReference type="EMBL" id="JBJUIK010000016">
    <property type="protein sequence ID" value="KAL3499430.1"/>
    <property type="molecule type" value="Genomic_DNA"/>
</dbReference>
<feature type="transmembrane region" description="Helical" evidence="9">
    <location>
        <begin position="126"/>
        <end position="147"/>
    </location>
</feature>
<organism evidence="10 11">
    <name type="scientific">Cinchona calisaya</name>
    <dbReference type="NCBI Taxonomy" id="153742"/>
    <lineage>
        <taxon>Eukaryota</taxon>
        <taxon>Viridiplantae</taxon>
        <taxon>Streptophyta</taxon>
        <taxon>Embryophyta</taxon>
        <taxon>Tracheophyta</taxon>
        <taxon>Spermatophyta</taxon>
        <taxon>Magnoliopsida</taxon>
        <taxon>eudicotyledons</taxon>
        <taxon>Gunneridae</taxon>
        <taxon>Pentapetalae</taxon>
        <taxon>asterids</taxon>
        <taxon>lamiids</taxon>
        <taxon>Gentianales</taxon>
        <taxon>Rubiaceae</taxon>
        <taxon>Cinchonoideae</taxon>
        <taxon>Cinchoneae</taxon>
        <taxon>Cinchona</taxon>
    </lineage>
</organism>
<gene>
    <name evidence="10" type="ORF">ACH5RR_038523</name>
</gene>
<evidence type="ECO:0000256" key="2">
    <source>
        <dbReference type="ARBA" id="ARBA00009592"/>
    </source>
</evidence>
<evidence type="ECO:0000256" key="6">
    <source>
        <dbReference type="ARBA" id="ARBA00022989"/>
    </source>
</evidence>
<dbReference type="Pfam" id="PF00560">
    <property type="entry name" value="LRR_1"/>
    <property type="match status" value="2"/>
</dbReference>
<sequence>MGSIPVEIGQLKFLHALNLSQNNFSGIIPDSVSELTDLEKLDLSDNHLSGEIPSSLRNLHFLSAFRVANNNLQGSIPTGGQFYTFPPASFEGNPGLCGLVLQRSCSDDHHLTTAPSPKRRINIENIGFWLAFGIGFGISFSIIFVSVGKLSKKFPRGFCCRYIFLQL</sequence>
<evidence type="ECO:0000313" key="11">
    <source>
        <dbReference type="Proteomes" id="UP001630127"/>
    </source>
</evidence>
<keyword evidence="4 9" id="KW-0812">Transmembrane</keyword>
<comment type="caution">
    <text evidence="10">The sequence shown here is derived from an EMBL/GenBank/DDBJ whole genome shotgun (WGS) entry which is preliminary data.</text>
</comment>
<dbReference type="PRINTS" id="PR00019">
    <property type="entry name" value="LEURICHRPT"/>
</dbReference>
<protein>
    <submittedName>
        <fullName evidence="10">Uncharacterized protein</fullName>
    </submittedName>
</protein>
<evidence type="ECO:0000256" key="3">
    <source>
        <dbReference type="ARBA" id="ARBA00022614"/>
    </source>
</evidence>
<keyword evidence="11" id="KW-1185">Reference proteome</keyword>
<comment type="similarity">
    <text evidence="2">Belongs to the RLP family.</text>
</comment>